<protein>
    <submittedName>
        <fullName evidence="1">Uncharacterized protein</fullName>
    </submittedName>
</protein>
<sequence>MHLVSGIAMTEQILHLAHQAHALTEQAAAAETDIWERKKLVLADLSLHLVQAALRHPRPDARELQRYLFSVLTVADGFMDTPDLKPMAETLLAATQAPAPSPQV</sequence>
<proteinExistence type="predicted"/>
<evidence type="ECO:0000313" key="1">
    <source>
        <dbReference type="EMBL" id="MCB2378559.1"/>
    </source>
</evidence>
<accession>A0ABS8AGH5</accession>
<comment type="caution">
    <text evidence="1">The sequence shown here is derived from an EMBL/GenBank/DDBJ whole genome shotgun (WGS) entry which is preliminary data.</text>
</comment>
<reference evidence="1" key="1">
    <citation type="submission" date="2021-10" db="EMBL/GenBank/DDBJ databases">
        <authorList>
            <person name="Dean J.D."/>
            <person name="Kim M.K."/>
            <person name="Newey C.N."/>
            <person name="Stoker T.S."/>
            <person name="Thompson D.W."/>
            <person name="Grose J.H."/>
        </authorList>
    </citation>
    <scope>NUCLEOTIDE SEQUENCE</scope>
    <source>
        <strain evidence="1">BT635</strain>
    </source>
</reference>
<gene>
    <name evidence="1" type="ORF">LGH70_13245</name>
</gene>
<evidence type="ECO:0000313" key="2">
    <source>
        <dbReference type="Proteomes" id="UP001165297"/>
    </source>
</evidence>
<name>A0ABS8AGH5_9BACT</name>
<keyword evidence="2" id="KW-1185">Reference proteome</keyword>
<organism evidence="1 2">
    <name type="scientific">Hymenobacter nitidus</name>
    <dbReference type="NCBI Taxonomy" id="2880929"/>
    <lineage>
        <taxon>Bacteria</taxon>
        <taxon>Pseudomonadati</taxon>
        <taxon>Bacteroidota</taxon>
        <taxon>Cytophagia</taxon>
        <taxon>Cytophagales</taxon>
        <taxon>Hymenobacteraceae</taxon>
        <taxon>Hymenobacter</taxon>
    </lineage>
</organism>
<dbReference type="EMBL" id="JAJADQ010000006">
    <property type="protein sequence ID" value="MCB2378559.1"/>
    <property type="molecule type" value="Genomic_DNA"/>
</dbReference>
<dbReference type="RefSeq" id="WP_226186377.1">
    <property type="nucleotide sequence ID" value="NZ_JAJADQ010000006.1"/>
</dbReference>
<dbReference type="Proteomes" id="UP001165297">
    <property type="component" value="Unassembled WGS sequence"/>
</dbReference>